<dbReference type="InterPro" id="IPR039538">
    <property type="entry name" value="BetI_C"/>
</dbReference>
<evidence type="ECO:0000259" key="7">
    <source>
        <dbReference type="PROSITE" id="PS50977"/>
    </source>
</evidence>
<dbReference type="eggNOG" id="COG1309">
    <property type="taxonomic scope" value="Bacteria"/>
</dbReference>
<dbReference type="InterPro" id="IPR050109">
    <property type="entry name" value="HTH-type_TetR-like_transc_reg"/>
</dbReference>
<dbReference type="FunCoup" id="F1Z7Y9">
    <property type="interactions" value="26"/>
</dbReference>
<dbReference type="AlphaFoldDB" id="F1Z7Y9"/>
<keyword evidence="9" id="KW-1185">Reference proteome</keyword>
<dbReference type="PANTHER" id="PTHR30055">
    <property type="entry name" value="HTH-TYPE TRANSCRIPTIONAL REGULATOR RUTR"/>
    <property type="match status" value="1"/>
</dbReference>
<dbReference type="Proteomes" id="UP000004728">
    <property type="component" value="Unassembled WGS sequence"/>
</dbReference>
<keyword evidence="4" id="KW-0804">Transcription</keyword>
<dbReference type="EMBL" id="AEWJ01000037">
    <property type="protein sequence ID" value="EGD59236.1"/>
    <property type="molecule type" value="Genomic_DNA"/>
</dbReference>
<dbReference type="PROSITE" id="PS50977">
    <property type="entry name" value="HTH_TETR_2"/>
    <property type="match status" value="1"/>
</dbReference>
<dbReference type="PANTHER" id="PTHR30055:SF234">
    <property type="entry name" value="HTH-TYPE TRANSCRIPTIONAL REGULATOR BETI"/>
    <property type="match status" value="1"/>
</dbReference>
<feature type="DNA-binding region" description="H-T-H motif" evidence="5">
    <location>
        <begin position="74"/>
        <end position="93"/>
    </location>
</feature>
<evidence type="ECO:0000313" key="8">
    <source>
        <dbReference type="EMBL" id="EGD59236.1"/>
    </source>
</evidence>
<dbReference type="STRING" id="983920.Y88_1298"/>
<evidence type="ECO:0000256" key="4">
    <source>
        <dbReference type="ARBA" id="ARBA00023163"/>
    </source>
</evidence>
<name>F1Z7Y9_9SPHN</name>
<keyword evidence="1" id="KW-0678">Repressor</keyword>
<dbReference type="GO" id="GO:0000976">
    <property type="term" value="F:transcription cis-regulatory region binding"/>
    <property type="evidence" value="ECO:0007669"/>
    <property type="project" value="TreeGrafter"/>
</dbReference>
<dbReference type="Pfam" id="PF13977">
    <property type="entry name" value="TetR_C_6"/>
    <property type="match status" value="1"/>
</dbReference>
<dbReference type="InterPro" id="IPR009057">
    <property type="entry name" value="Homeodomain-like_sf"/>
</dbReference>
<dbReference type="InterPro" id="IPR001647">
    <property type="entry name" value="HTH_TetR"/>
</dbReference>
<dbReference type="HOGENOM" id="CLU_069356_15_7_5"/>
<feature type="region of interest" description="Disordered" evidence="6">
    <location>
        <begin position="1"/>
        <end position="27"/>
    </location>
</feature>
<evidence type="ECO:0000313" key="9">
    <source>
        <dbReference type="Proteomes" id="UP000004728"/>
    </source>
</evidence>
<organism evidence="8 9">
    <name type="scientific">Novosphingobium nitrogenifigens DSM 19370</name>
    <dbReference type="NCBI Taxonomy" id="983920"/>
    <lineage>
        <taxon>Bacteria</taxon>
        <taxon>Pseudomonadati</taxon>
        <taxon>Pseudomonadota</taxon>
        <taxon>Alphaproteobacteria</taxon>
        <taxon>Sphingomonadales</taxon>
        <taxon>Sphingomonadaceae</taxon>
        <taxon>Novosphingobium</taxon>
    </lineage>
</organism>
<evidence type="ECO:0000256" key="5">
    <source>
        <dbReference type="PROSITE-ProRule" id="PRU00335"/>
    </source>
</evidence>
<evidence type="ECO:0000256" key="2">
    <source>
        <dbReference type="ARBA" id="ARBA00023015"/>
    </source>
</evidence>
<protein>
    <submittedName>
        <fullName evidence="8">TetR family transcriptional regulator</fullName>
    </submittedName>
</protein>
<dbReference type="SUPFAM" id="SSF48498">
    <property type="entry name" value="Tetracyclin repressor-like, C-terminal domain"/>
    <property type="match status" value="1"/>
</dbReference>
<feature type="domain" description="HTH tetR-type" evidence="7">
    <location>
        <begin position="51"/>
        <end position="111"/>
    </location>
</feature>
<dbReference type="GO" id="GO:0003700">
    <property type="term" value="F:DNA-binding transcription factor activity"/>
    <property type="evidence" value="ECO:0007669"/>
    <property type="project" value="TreeGrafter"/>
</dbReference>
<dbReference type="Gene3D" id="1.10.357.10">
    <property type="entry name" value="Tetracycline Repressor, domain 2"/>
    <property type="match status" value="1"/>
</dbReference>
<keyword evidence="2" id="KW-0805">Transcription regulation</keyword>
<gene>
    <name evidence="8" type="ORF">Y88_1298</name>
</gene>
<evidence type="ECO:0000256" key="6">
    <source>
        <dbReference type="SAM" id="MobiDB-lite"/>
    </source>
</evidence>
<dbReference type="Pfam" id="PF00440">
    <property type="entry name" value="TetR_N"/>
    <property type="match status" value="1"/>
</dbReference>
<keyword evidence="3 5" id="KW-0238">DNA-binding</keyword>
<reference evidence="8 9" key="1">
    <citation type="journal article" date="2012" name="J. Bacteriol.">
        <title>Draft Genome Sequence of Novosphingobium nitrogenifigens Y88T.</title>
        <authorList>
            <person name="Strabala T.J."/>
            <person name="Macdonald L."/>
            <person name="Liu V."/>
            <person name="Smit A.M."/>
        </authorList>
    </citation>
    <scope>NUCLEOTIDE SEQUENCE [LARGE SCALE GENOMIC DNA]</scope>
    <source>
        <strain evidence="8 9">DSM 19370</strain>
    </source>
</reference>
<accession>F1Z7Y9</accession>
<evidence type="ECO:0000256" key="1">
    <source>
        <dbReference type="ARBA" id="ARBA00022491"/>
    </source>
</evidence>
<evidence type="ECO:0000256" key="3">
    <source>
        <dbReference type="ARBA" id="ARBA00023125"/>
    </source>
</evidence>
<sequence>MNDVNPDLTAPDLTAPDLTGPALTGGTDVADAPVNHVPLSPHRPGTYLRGTETVSAILKAALSVLINEGAGAFTIRRIAAECGMKVGNVSYHFPRKELLVKVLLDDLLESYNKVLDTRVRRPDLSTEERLRLVIVICLDDIAGMRTTRLFTELWALANHNPFIADRVRAFYQRVHDVISEYVTELNPTLLPDEVHTVALFISAAMEGTTPFLGFEKPWAAKMPAITRIAARHLVSIASTITAEEIHELAPVPPLP</sequence>
<dbReference type="InParanoid" id="F1Z7Y9"/>
<dbReference type="RefSeq" id="WP_008065304.1">
    <property type="nucleotide sequence ID" value="NZ_AQWK01000001.1"/>
</dbReference>
<dbReference type="InterPro" id="IPR036271">
    <property type="entry name" value="Tet_transcr_reg_TetR-rel_C_sf"/>
</dbReference>
<comment type="caution">
    <text evidence="8">The sequence shown here is derived from an EMBL/GenBank/DDBJ whole genome shotgun (WGS) entry which is preliminary data.</text>
</comment>
<proteinExistence type="predicted"/>
<dbReference type="SUPFAM" id="SSF46689">
    <property type="entry name" value="Homeodomain-like"/>
    <property type="match status" value="1"/>
</dbReference>